<comment type="caution">
    <text evidence="1">The sequence shown here is derived from an EMBL/GenBank/DDBJ whole genome shotgun (WGS) entry which is preliminary data.</text>
</comment>
<dbReference type="EMBL" id="CM055097">
    <property type="protein sequence ID" value="KAJ7553908.1"/>
    <property type="molecule type" value="Genomic_DNA"/>
</dbReference>
<sequence>MKTASDKVSDTKSFDDELGDDFLTSWKPSKMRLDAGLDLDEGVNSKASRKKFTLSKLDMDFDFDGGFGKLADFDVDLSGLDLPSSPVKIKSTSGKKAVEKLVERKHKSEDPDDDFDFNEFKTFGMDDSFLNKKPEGRLHGQTFDLAEIKTIPNSSSCQQNARRTTSIAFSDDLFSTDQDKKEVNLQGLEKSSEVELNNTRLSAKDIIADIVSHSAESGKDADKTERSGAVQSSQNIKTIKNWTEKEDAPPFDQTVAKLTTKPSDPQVNSIGRSHSREVSFTVFTAKAHKLEVCAFDSLMGLREAQEDAILTSNFKSTDEACGVTSTNSKVPPPQSSVAADDHDTTRLEKSTNFVESDKQLVKSILTNRRTSSLNQESEEKLSNLVLCDEDPKNNDLKRRDSCGKSNVACQNADLNGNIAPPNQRDEDSTGKTGQELLSEDRSMSAHEHGHPPHSLKDDDDFVTNANYVPHEAATTSSKSPDDSVLHKEIPGVPRPAEFNKAEKNSKSWEPLADELVQQETRCEQLPAVNTLDVIPQILAKSLHGPAVSCANDSQVQVISIPSTVHLKSPSSVAALRHTSSPSAIRSLKKTEKNVTPDKKAGKGLEGSATSITSLSTVKVDIQRQLLASSKVTNQPRQLLGSFKATNLEQSRLINTKNSAVSNAKSPSKSQEMKTSPAKICMRKPSALYSLKTDRFKTGNEHPEGLRNEKLQAETSVIIKSPHAASCASIEEKNSSATGLRKTCSSSVFQARSDVRLARRTPLSPTPPQKRKPIQLKEKLGASPSKKAVGASSLPRNKTDGLVSKETSRHALKFEEYDSVKSLPGGWPSVQLEKKQERSAQCISATSVESTRHDQSAQVSPTVKQCIIMQSIPGTPNVTDADIVMENDDIIESADQYSKEIEDLCKLLRKKHEEAKDLFVRALVTNNLLLMLSNPMNEDKIKGIAKSISNILSDDNVLEE</sequence>
<evidence type="ECO:0000313" key="2">
    <source>
        <dbReference type="Proteomes" id="UP001162992"/>
    </source>
</evidence>
<reference evidence="2" key="1">
    <citation type="journal article" date="2024" name="Proc. Natl. Acad. Sci. U.S.A.">
        <title>Extraordinary preservation of gene collinearity over three hundred million years revealed in homosporous lycophytes.</title>
        <authorList>
            <person name="Li C."/>
            <person name="Wickell D."/>
            <person name="Kuo L.Y."/>
            <person name="Chen X."/>
            <person name="Nie B."/>
            <person name="Liao X."/>
            <person name="Peng D."/>
            <person name="Ji J."/>
            <person name="Jenkins J."/>
            <person name="Williams M."/>
            <person name="Shu S."/>
            <person name="Plott C."/>
            <person name="Barry K."/>
            <person name="Rajasekar S."/>
            <person name="Grimwood J."/>
            <person name="Han X."/>
            <person name="Sun S."/>
            <person name="Hou Z."/>
            <person name="He W."/>
            <person name="Dai G."/>
            <person name="Sun C."/>
            <person name="Schmutz J."/>
            <person name="Leebens-Mack J.H."/>
            <person name="Li F.W."/>
            <person name="Wang L."/>
        </authorList>
    </citation>
    <scope>NUCLEOTIDE SEQUENCE [LARGE SCALE GENOMIC DNA]</scope>
    <source>
        <strain evidence="2">cv. PW_Plant_1</strain>
    </source>
</reference>
<accession>A0ACC2DI47</accession>
<proteinExistence type="predicted"/>
<gene>
    <name evidence="1" type="ORF">O6H91_06G117800</name>
</gene>
<keyword evidence="2" id="KW-1185">Reference proteome</keyword>
<evidence type="ECO:0000313" key="1">
    <source>
        <dbReference type="EMBL" id="KAJ7553908.1"/>
    </source>
</evidence>
<organism evidence="1 2">
    <name type="scientific">Diphasiastrum complanatum</name>
    <name type="common">Issler's clubmoss</name>
    <name type="synonym">Lycopodium complanatum</name>
    <dbReference type="NCBI Taxonomy" id="34168"/>
    <lineage>
        <taxon>Eukaryota</taxon>
        <taxon>Viridiplantae</taxon>
        <taxon>Streptophyta</taxon>
        <taxon>Embryophyta</taxon>
        <taxon>Tracheophyta</taxon>
        <taxon>Lycopodiopsida</taxon>
        <taxon>Lycopodiales</taxon>
        <taxon>Lycopodiaceae</taxon>
        <taxon>Lycopodioideae</taxon>
        <taxon>Diphasiastrum</taxon>
    </lineage>
</organism>
<dbReference type="Proteomes" id="UP001162992">
    <property type="component" value="Chromosome 6"/>
</dbReference>
<name>A0ACC2DI47_DIPCM</name>
<protein>
    <submittedName>
        <fullName evidence="1">Uncharacterized protein</fullName>
    </submittedName>
</protein>